<gene>
    <name evidence="2" type="ORF">E6C27_scaffold13G001970</name>
</gene>
<proteinExistence type="predicted"/>
<feature type="region of interest" description="Disordered" evidence="1">
    <location>
        <begin position="287"/>
        <end position="314"/>
    </location>
</feature>
<evidence type="ECO:0000256" key="1">
    <source>
        <dbReference type="SAM" id="MobiDB-lite"/>
    </source>
</evidence>
<keyword evidence="2" id="KW-0645">Protease</keyword>
<keyword evidence="2" id="KW-0378">Hydrolase</keyword>
<protein>
    <submittedName>
        <fullName evidence="2">Gag protease polyprotein</fullName>
    </submittedName>
</protein>
<feature type="region of interest" description="Disordered" evidence="1">
    <location>
        <begin position="1"/>
        <end position="33"/>
    </location>
</feature>
<evidence type="ECO:0000313" key="2">
    <source>
        <dbReference type="EMBL" id="KAA0050012.1"/>
    </source>
</evidence>
<dbReference type="EMBL" id="SSTE01011953">
    <property type="protein sequence ID" value="KAA0050012.1"/>
    <property type="molecule type" value="Genomic_DNA"/>
</dbReference>
<organism evidence="2 3">
    <name type="scientific">Cucumis melo var. makuwa</name>
    <name type="common">Oriental melon</name>
    <dbReference type="NCBI Taxonomy" id="1194695"/>
    <lineage>
        <taxon>Eukaryota</taxon>
        <taxon>Viridiplantae</taxon>
        <taxon>Streptophyta</taxon>
        <taxon>Embryophyta</taxon>
        <taxon>Tracheophyta</taxon>
        <taxon>Spermatophyta</taxon>
        <taxon>Magnoliopsida</taxon>
        <taxon>eudicotyledons</taxon>
        <taxon>Gunneridae</taxon>
        <taxon>Pentapetalae</taxon>
        <taxon>rosids</taxon>
        <taxon>fabids</taxon>
        <taxon>Cucurbitales</taxon>
        <taxon>Cucurbitaceae</taxon>
        <taxon>Benincaseae</taxon>
        <taxon>Cucumis</taxon>
    </lineage>
</organism>
<name>A0A5A7U2G0_CUCMM</name>
<evidence type="ECO:0000313" key="3">
    <source>
        <dbReference type="Proteomes" id="UP000321393"/>
    </source>
</evidence>
<accession>A0A5A7U2G0</accession>
<dbReference type="GO" id="GO:0008233">
    <property type="term" value="F:peptidase activity"/>
    <property type="evidence" value="ECO:0007669"/>
    <property type="project" value="UniProtKB-KW"/>
</dbReference>
<comment type="caution">
    <text evidence="2">The sequence shown here is derived from an EMBL/GenBank/DDBJ whole genome shotgun (WGS) entry which is preliminary data.</text>
</comment>
<feature type="region of interest" description="Disordered" evidence="1">
    <location>
        <begin position="99"/>
        <end position="135"/>
    </location>
</feature>
<feature type="compositionally biased region" description="Basic residues" evidence="1">
    <location>
        <begin position="99"/>
        <end position="113"/>
    </location>
</feature>
<dbReference type="OrthoDB" id="1936908at2759"/>
<dbReference type="Proteomes" id="UP000321393">
    <property type="component" value="Unassembled WGS sequence"/>
</dbReference>
<reference evidence="2 3" key="1">
    <citation type="submission" date="2019-08" db="EMBL/GenBank/DDBJ databases">
        <title>Draft genome sequences of two oriental melons (Cucumis melo L. var makuwa).</title>
        <authorList>
            <person name="Kwon S.-Y."/>
        </authorList>
    </citation>
    <scope>NUCLEOTIDE SEQUENCE [LARGE SCALE GENOMIC DNA]</scope>
    <source>
        <strain evidence="3">cv. SW 3</strain>
        <tissue evidence="2">Leaf</tissue>
    </source>
</reference>
<dbReference type="GO" id="GO:0006508">
    <property type="term" value="P:proteolysis"/>
    <property type="evidence" value="ECO:0007669"/>
    <property type="project" value="UniProtKB-KW"/>
</dbReference>
<dbReference type="AlphaFoldDB" id="A0A5A7U2G0"/>
<sequence length="494" mass="54874">MSLGTRAQENKKKRKERNCLGTLTAADLSSAAPPRDFSQLVRKLSRNPEPNFLVRPALPHRVGKFEAVLSSCRLCRSSPRLFRRLPADAAPSKIRKLPRLASRNPRRTARVRKTSPSGRAPPLPPPEPKDATRVRKSAVARSCPTRFPAATRPASARASACSELVHLPALCPCVVPKPQAEPARAQLSLRSTVCTTFEPIPAFEPSRFLLLQPSRPASPTSLLGKHTCLAVRTHRVNLQVLSRDTEDQIFVPTGAHVARVRERAGDWIPVEAQVGAKASWRATRRRILPRRGARRGGDKGGKGAGRGQPEEQPAVLAVDPNVPVTQADLAAMEQRYQDMLQAALAPFLAAQQSQAAPVQNQAALVQDQTVIPPAPVEAQPVPVQLSAEAKHLRDFRKYNPKTFDGSMDNPTKAQMWLTSIETIFRYIKCREDQKVQCAVFFLEDRGTTWWETAERMLGGDVSKITWEQFKENFYAKFFSVNVKHAKLQEFINLE</sequence>